<dbReference type="PROSITE" id="PS50294">
    <property type="entry name" value="WD_REPEATS_REGION"/>
    <property type="match status" value="1"/>
</dbReference>
<evidence type="ECO:0000256" key="1">
    <source>
        <dbReference type="ARBA" id="ARBA00022574"/>
    </source>
</evidence>
<feature type="compositionally biased region" description="Low complexity" evidence="7">
    <location>
        <begin position="619"/>
        <end position="628"/>
    </location>
</feature>
<evidence type="ECO:0000313" key="8">
    <source>
        <dbReference type="EMBL" id="KAF8478912.1"/>
    </source>
</evidence>
<keyword evidence="3" id="KW-0677">Repeat</keyword>
<evidence type="ECO:0000256" key="4">
    <source>
        <dbReference type="ARBA" id="ARBA00022771"/>
    </source>
</evidence>
<feature type="region of interest" description="Disordered" evidence="7">
    <location>
        <begin position="36"/>
        <end position="55"/>
    </location>
</feature>
<feature type="compositionally biased region" description="Basic and acidic residues" evidence="7">
    <location>
        <begin position="1083"/>
        <end position="1092"/>
    </location>
</feature>
<feature type="compositionally biased region" description="Low complexity" evidence="7">
    <location>
        <begin position="809"/>
        <end position="819"/>
    </location>
</feature>
<dbReference type="SUPFAM" id="SSF50978">
    <property type="entry name" value="WD40 repeat-like"/>
    <property type="match status" value="1"/>
</dbReference>
<evidence type="ECO:0000256" key="6">
    <source>
        <dbReference type="PROSITE-ProRule" id="PRU00221"/>
    </source>
</evidence>
<feature type="repeat" description="WD" evidence="6">
    <location>
        <begin position="155"/>
        <end position="197"/>
    </location>
</feature>
<feature type="compositionally biased region" description="Polar residues" evidence="7">
    <location>
        <begin position="603"/>
        <end position="613"/>
    </location>
</feature>
<feature type="region of interest" description="Disordered" evidence="7">
    <location>
        <begin position="580"/>
        <end position="666"/>
    </location>
</feature>
<dbReference type="GO" id="GO:0005829">
    <property type="term" value="C:cytosol"/>
    <property type="evidence" value="ECO:0007669"/>
    <property type="project" value="TreeGrafter"/>
</dbReference>
<dbReference type="InterPro" id="IPR001680">
    <property type="entry name" value="WD40_rpt"/>
</dbReference>
<sequence length="1139" mass="123075">MLSPQASSQRPQRPSIHITSSSELYTDARLHGYQGQTRTVRLPGTAPSGGGAIAKSEDGMRCVVAGKECLRILRISDTQTSLNPDHKSAVGRGGHRLDASRNLWTGSGLKMESVSTDVAWGRGSYDNKILTSARNGELIMWDLNKLGPSKYERRTRLHLRSIHVLAYSPIVANYCMTGSADGDIRVWDLRDMRSSVIRLHHPTAVRTAAFSCSQAYPVHAVVGLDNGCLYRYDFSMGPKGQLDRLPVAHTGPILTLDWCAPEGGAPGAGGWVASGSLDRTVKVWDITNPHFERTPTYTIATQFPVRRVRWRPGYECELAVASNAESGAGAVSDVSDSGTIVDVDLEKPEVAPVKRRSDIGDAVEIWDVRRGHIAKWQVGGSAIEGGVTDIEFRDSHALWVQHSSGTFAQLDLRNSYRPLDAVPRLAASWAVSDSLAFVADKEIPWELPYDDIDPTIRPSVPLSKLKALGSKPFKPVLQSVGIHMFDPSHQDLDRFSILAKGYVVDGPDKVTICEINAQIALQADHYQVFQMWCLLRSLFSPAPASPRISRPSTPPLSPLSLPSRILPQSRSAPAAIVTSSSALSLSSSHPPTDTPRRLPTDPVLNSHTPTSGDSPHLVSSDLPSNSSSPRYVSNTAQVISSPQSVLSTPSTSSARSPSIFSRHPSNTVFLANRPRAMSSIRRPSVSTPSLVSSDSPTSPSLRHIGEGTLDDSDSSGSERELSSLSSAPVLSPTTQALSRPAYSITHPHPSPLSRVAAASQTWTEDEREVDDDSPSPASTETESDGETAPMRTRARSQSLRRRAARRSSHSATRVAAGPAQPAPIPAHVLARPSSRSSMRTVTAHDDGDHEPFLPSAQLTNASRVASVAMSMSDGLFGSGKDSRGDALDAQDVYVRNNVRRRVEDVREAICCALKEALEERAEAGDVQTCAMVALVASGVLRIGTHRVLLFVEAYIELLTRMKLYITAAYLRKHSALTDIRSATNLQTTVYISCGTCGKPILAQQGGSMCATCRSPAAQCSICHLPVKSMLFQCAVCSHGGHQACYRRFYAEIPLALLSAPQAPSPGSPLKLPPRLYRSASTSRSKDRERDDATDIVAPDDLFDTSTVTPAPRQLMGHPCAAGCGHFCWVANFREDDEKP</sequence>
<evidence type="ECO:0000256" key="5">
    <source>
        <dbReference type="ARBA" id="ARBA00022833"/>
    </source>
</evidence>
<dbReference type="InterPro" id="IPR015943">
    <property type="entry name" value="WD40/YVTN_repeat-like_dom_sf"/>
</dbReference>
<dbReference type="PROSITE" id="PS00678">
    <property type="entry name" value="WD_REPEATS_1"/>
    <property type="match status" value="2"/>
</dbReference>
<dbReference type="GO" id="GO:0061700">
    <property type="term" value="C:GATOR2 complex"/>
    <property type="evidence" value="ECO:0007669"/>
    <property type="project" value="TreeGrafter"/>
</dbReference>
<feature type="compositionally biased region" description="Low complexity" evidence="7">
    <location>
        <begin position="683"/>
        <end position="701"/>
    </location>
</feature>
<name>A0A9P5T8F0_9AGAM</name>
<dbReference type="PANTHER" id="PTHR46200:SF1">
    <property type="entry name" value="GATOR COMPLEX PROTEIN WDR24"/>
    <property type="match status" value="1"/>
</dbReference>
<feature type="compositionally biased region" description="Low complexity" evidence="7">
    <location>
        <begin position="640"/>
        <end position="661"/>
    </location>
</feature>
<gene>
    <name evidence="8" type="ORF">DFH94DRAFT_31754</name>
</gene>
<feature type="compositionally biased region" description="Low complexity" evidence="7">
    <location>
        <begin position="580"/>
        <end position="591"/>
    </location>
</feature>
<dbReference type="GO" id="GO:0016239">
    <property type="term" value="P:positive regulation of macroautophagy"/>
    <property type="evidence" value="ECO:0007669"/>
    <property type="project" value="TreeGrafter"/>
</dbReference>
<reference evidence="8" key="1">
    <citation type="submission" date="2019-10" db="EMBL/GenBank/DDBJ databases">
        <authorList>
            <consortium name="DOE Joint Genome Institute"/>
            <person name="Kuo A."/>
            <person name="Miyauchi S."/>
            <person name="Kiss E."/>
            <person name="Drula E."/>
            <person name="Kohler A."/>
            <person name="Sanchez-Garcia M."/>
            <person name="Andreopoulos B."/>
            <person name="Barry K.W."/>
            <person name="Bonito G."/>
            <person name="Buee M."/>
            <person name="Carver A."/>
            <person name="Chen C."/>
            <person name="Cichocki N."/>
            <person name="Clum A."/>
            <person name="Culley D."/>
            <person name="Crous P.W."/>
            <person name="Fauchery L."/>
            <person name="Girlanda M."/>
            <person name="Hayes R."/>
            <person name="Keri Z."/>
            <person name="LaButti K."/>
            <person name="Lipzen A."/>
            <person name="Lombard V."/>
            <person name="Magnuson J."/>
            <person name="Maillard F."/>
            <person name="Morin E."/>
            <person name="Murat C."/>
            <person name="Nolan M."/>
            <person name="Ohm R."/>
            <person name="Pangilinan J."/>
            <person name="Pereira M."/>
            <person name="Perotto S."/>
            <person name="Peter M."/>
            <person name="Riley R."/>
            <person name="Sitrit Y."/>
            <person name="Stielow B."/>
            <person name="Szollosi G."/>
            <person name="Zifcakova L."/>
            <person name="Stursova M."/>
            <person name="Spatafora J.W."/>
            <person name="Tedersoo L."/>
            <person name="Vaario L.-M."/>
            <person name="Yamada A."/>
            <person name="Yan M."/>
            <person name="Wang P."/>
            <person name="Xu J."/>
            <person name="Bruns T."/>
            <person name="Baldrian P."/>
            <person name="Vilgalys R."/>
            <person name="Henrissat B."/>
            <person name="Grigoriev I.V."/>
            <person name="Hibbett D."/>
            <person name="Nagy L.G."/>
            <person name="Martin F.M."/>
        </authorList>
    </citation>
    <scope>NUCLEOTIDE SEQUENCE</scope>
    <source>
        <strain evidence="8">Prilba</strain>
    </source>
</reference>
<feature type="region of interest" description="Disordered" evidence="7">
    <location>
        <begin position="1063"/>
        <end position="1098"/>
    </location>
</feature>
<dbReference type="PANTHER" id="PTHR46200">
    <property type="entry name" value="GATOR COMPLEX PROTEIN WDR24"/>
    <property type="match status" value="1"/>
</dbReference>
<feature type="compositionally biased region" description="Basic residues" evidence="7">
    <location>
        <begin position="792"/>
        <end position="808"/>
    </location>
</feature>
<keyword evidence="4" id="KW-0863">Zinc-finger</keyword>
<feature type="compositionally biased region" description="Acidic residues" evidence="7">
    <location>
        <begin position="763"/>
        <end position="773"/>
    </location>
</feature>
<dbReference type="Gene3D" id="2.130.10.10">
    <property type="entry name" value="YVTN repeat-like/Quinoprotein amine dehydrogenase"/>
    <property type="match status" value="2"/>
</dbReference>
<evidence type="ECO:0000313" key="9">
    <source>
        <dbReference type="Proteomes" id="UP000759537"/>
    </source>
</evidence>
<dbReference type="GO" id="GO:0005774">
    <property type="term" value="C:vacuolar membrane"/>
    <property type="evidence" value="ECO:0007669"/>
    <property type="project" value="TreeGrafter"/>
</dbReference>
<dbReference type="InterPro" id="IPR019775">
    <property type="entry name" value="WD40_repeat_CS"/>
</dbReference>
<dbReference type="Proteomes" id="UP000759537">
    <property type="component" value="Unassembled WGS sequence"/>
</dbReference>
<keyword evidence="5" id="KW-0862">Zinc</keyword>
<comment type="caution">
    <text evidence="8">The sequence shown here is derived from an EMBL/GenBank/DDBJ whole genome shotgun (WGS) entry which is preliminary data.</text>
</comment>
<evidence type="ECO:0000256" key="7">
    <source>
        <dbReference type="SAM" id="MobiDB-lite"/>
    </source>
</evidence>
<evidence type="ECO:0000256" key="2">
    <source>
        <dbReference type="ARBA" id="ARBA00022723"/>
    </source>
</evidence>
<evidence type="ECO:0000256" key="3">
    <source>
        <dbReference type="ARBA" id="ARBA00022737"/>
    </source>
</evidence>
<dbReference type="InterPro" id="IPR037590">
    <property type="entry name" value="WDR24"/>
</dbReference>
<dbReference type="AlphaFoldDB" id="A0A9P5T8F0"/>
<feature type="compositionally biased region" description="Low complexity" evidence="7">
    <location>
        <begin position="722"/>
        <end position="732"/>
    </location>
</feature>
<feature type="region of interest" description="Disordered" evidence="7">
    <location>
        <begin position="679"/>
        <end position="850"/>
    </location>
</feature>
<keyword evidence="1 6" id="KW-0853">WD repeat</keyword>
<feature type="repeat" description="WD" evidence="6">
    <location>
        <begin position="272"/>
        <end position="294"/>
    </location>
</feature>
<dbReference type="InterPro" id="IPR036322">
    <property type="entry name" value="WD40_repeat_dom_sf"/>
</dbReference>
<keyword evidence="9" id="KW-1185">Reference proteome</keyword>
<dbReference type="EMBL" id="WHVB01000010">
    <property type="protein sequence ID" value="KAF8478912.1"/>
    <property type="molecule type" value="Genomic_DNA"/>
</dbReference>
<protein>
    <recommendedName>
        <fullName evidence="10">WD40 repeat-like protein</fullName>
    </recommendedName>
</protein>
<proteinExistence type="predicted"/>
<dbReference type="GO" id="GO:0008270">
    <property type="term" value="F:zinc ion binding"/>
    <property type="evidence" value="ECO:0007669"/>
    <property type="project" value="UniProtKB-KW"/>
</dbReference>
<dbReference type="SMART" id="SM00320">
    <property type="entry name" value="WD40"/>
    <property type="match status" value="4"/>
</dbReference>
<reference evidence="8" key="2">
    <citation type="journal article" date="2020" name="Nat. Commun.">
        <title>Large-scale genome sequencing of mycorrhizal fungi provides insights into the early evolution of symbiotic traits.</title>
        <authorList>
            <person name="Miyauchi S."/>
            <person name="Kiss E."/>
            <person name="Kuo A."/>
            <person name="Drula E."/>
            <person name="Kohler A."/>
            <person name="Sanchez-Garcia M."/>
            <person name="Morin E."/>
            <person name="Andreopoulos B."/>
            <person name="Barry K.W."/>
            <person name="Bonito G."/>
            <person name="Buee M."/>
            <person name="Carver A."/>
            <person name="Chen C."/>
            <person name="Cichocki N."/>
            <person name="Clum A."/>
            <person name="Culley D."/>
            <person name="Crous P.W."/>
            <person name="Fauchery L."/>
            <person name="Girlanda M."/>
            <person name="Hayes R.D."/>
            <person name="Keri Z."/>
            <person name="LaButti K."/>
            <person name="Lipzen A."/>
            <person name="Lombard V."/>
            <person name="Magnuson J."/>
            <person name="Maillard F."/>
            <person name="Murat C."/>
            <person name="Nolan M."/>
            <person name="Ohm R.A."/>
            <person name="Pangilinan J."/>
            <person name="Pereira M.F."/>
            <person name="Perotto S."/>
            <person name="Peter M."/>
            <person name="Pfister S."/>
            <person name="Riley R."/>
            <person name="Sitrit Y."/>
            <person name="Stielow J.B."/>
            <person name="Szollosi G."/>
            <person name="Zifcakova L."/>
            <person name="Stursova M."/>
            <person name="Spatafora J.W."/>
            <person name="Tedersoo L."/>
            <person name="Vaario L.M."/>
            <person name="Yamada A."/>
            <person name="Yan M."/>
            <person name="Wang P."/>
            <person name="Xu J."/>
            <person name="Bruns T."/>
            <person name="Baldrian P."/>
            <person name="Vilgalys R."/>
            <person name="Dunand C."/>
            <person name="Henrissat B."/>
            <person name="Grigoriev I.V."/>
            <person name="Hibbett D."/>
            <person name="Nagy L.G."/>
            <person name="Martin F.M."/>
        </authorList>
    </citation>
    <scope>NUCLEOTIDE SEQUENCE</scope>
    <source>
        <strain evidence="8">Prilba</strain>
    </source>
</reference>
<feature type="region of interest" description="Disordered" evidence="7">
    <location>
        <begin position="544"/>
        <end position="564"/>
    </location>
</feature>
<dbReference type="OrthoDB" id="60955at2759"/>
<evidence type="ECO:0008006" key="10">
    <source>
        <dbReference type="Google" id="ProtNLM"/>
    </source>
</evidence>
<dbReference type="PROSITE" id="PS50082">
    <property type="entry name" value="WD_REPEATS_2"/>
    <property type="match status" value="2"/>
</dbReference>
<dbReference type="GO" id="GO:1904263">
    <property type="term" value="P:positive regulation of TORC1 signaling"/>
    <property type="evidence" value="ECO:0007669"/>
    <property type="project" value="TreeGrafter"/>
</dbReference>
<keyword evidence="2" id="KW-0479">Metal-binding</keyword>
<dbReference type="Pfam" id="PF00400">
    <property type="entry name" value="WD40"/>
    <property type="match status" value="1"/>
</dbReference>
<accession>A0A9P5T8F0</accession>
<organism evidence="8 9">
    <name type="scientific">Russula ochroleuca</name>
    <dbReference type="NCBI Taxonomy" id="152965"/>
    <lineage>
        <taxon>Eukaryota</taxon>
        <taxon>Fungi</taxon>
        <taxon>Dikarya</taxon>
        <taxon>Basidiomycota</taxon>
        <taxon>Agaricomycotina</taxon>
        <taxon>Agaricomycetes</taxon>
        <taxon>Russulales</taxon>
        <taxon>Russulaceae</taxon>
        <taxon>Russula</taxon>
    </lineage>
</organism>
<feature type="compositionally biased region" description="Polar residues" evidence="7">
    <location>
        <begin position="629"/>
        <end position="639"/>
    </location>
</feature>